<keyword evidence="2" id="KW-1185">Reference proteome</keyword>
<accession>A0ACC0NBI1</accession>
<comment type="caution">
    <text evidence="1">The sequence shown here is derived from an EMBL/GenBank/DDBJ whole genome shotgun (WGS) entry which is preliminary data.</text>
</comment>
<reference evidence="1" key="1">
    <citation type="submission" date="2022-02" db="EMBL/GenBank/DDBJ databases">
        <title>Plant Genome Project.</title>
        <authorList>
            <person name="Zhang R.-G."/>
        </authorList>
    </citation>
    <scope>NUCLEOTIDE SEQUENCE</scope>
    <source>
        <strain evidence="1">AT1</strain>
    </source>
</reference>
<sequence>MALISLSSFHQDQLLYPFDHAIHSFSIKLTPSQLSGIEKHPAHRANKSPLAKLFTTHTTELLGLKRKSGIWHSSSFGKDIIIARFLGTVLLQNFGEQYQHPLLLSKDQAIADGVDIMTSSLGYPENLGSQQWVLALFIEVL</sequence>
<dbReference type="EMBL" id="CM046393">
    <property type="protein sequence ID" value="KAI8549943.1"/>
    <property type="molecule type" value="Genomic_DNA"/>
</dbReference>
<evidence type="ECO:0000313" key="2">
    <source>
        <dbReference type="Proteomes" id="UP001062846"/>
    </source>
</evidence>
<gene>
    <name evidence="1" type="ORF">RHMOL_Rhmol06G0064600</name>
</gene>
<dbReference type="Proteomes" id="UP001062846">
    <property type="component" value="Chromosome 6"/>
</dbReference>
<protein>
    <submittedName>
        <fullName evidence="1">Uncharacterized protein</fullName>
    </submittedName>
</protein>
<name>A0ACC0NBI1_RHOML</name>
<organism evidence="1 2">
    <name type="scientific">Rhododendron molle</name>
    <name type="common">Chinese azalea</name>
    <name type="synonym">Azalea mollis</name>
    <dbReference type="NCBI Taxonomy" id="49168"/>
    <lineage>
        <taxon>Eukaryota</taxon>
        <taxon>Viridiplantae</taxon>
        <taxon>Streptophyta</taxon>
        <taxon>Embryophyta</taxon>
        <taxon>Tracheophyta</taxon>
        <taxon>Spermatophyta</taxon>
        <taxon>Magnoliopsida</taxon>
        <taxon>eudicotyledons</taxon>
        <taxon>Gunneridae</taxon>
        <taxon>Pentapetalae</taxon>
        <taxon>asterids</taxon>
        <taxon>Ericales</taxon>
        <taxon>Ericaceae</taxon>
        <taxon>Ericoideae</taxon>
        <taxon>Rhodoreae</taxon>
        <taxon>Rhododendron</taxon>
    </lineage>
</organism>
<proteinExistence type="predicted"/>
<evidence type="ECO:0000313" key="1">
    <source>
        <dbReference type="EMBL" id="KAI8549943.1"/>
    </source>
</evidence>